<evidence type="ECO:0000259" key="7">
    <source>
        <dbReference type="PROSITE" id="PS50198"/>
    </source>
</evidence>
<keyword evidence="5" id="KW-0413">Isomerase</keyword>
<keyword evidence="2" id="KW-1003">Cell membrane</keyword>
<comment type="subcellular location">
    <subcellularLocation>
        <location evidence="1">Cell membrane</location>
    </subcellularLocation>
</comment>
<dbReference type="PROSITE" id="PS01096">
    <property type="entry name" value="PPIC_PPIASE_1"/>
    <property type="match status" value="1"/>
</dbReference>
<dbReference type="Proteomes" id="UP000753376">
    <property type="component" value="Unassembled WGS sequence"/>
</dbReference>
<keyword evidence="5" id="KW-0697">Rotamase</keyword>
<gene>
    <name evidence="8" type="ORF">KO508_15735</name>
</gene>
<sequence>MLQDIRENSQGTIAKIIIGLLVVSLSIWGMDAIVGGFSGEPEVATVNGEDITERDFLRVVQMESQRRLGEMERPDPALLNEDQIRKDVLDQLIQEQVLIQDASAQGLSLNDADIDALITQMPQFQVDGQFNRDRFVASVRNLGMGVGEFREAMRKQYVVNQIRAGIMQSGLVADENAAQLLRIQNQTRSFRVLQVPASAVSGDVEVTDADIEAFYQENGSAFRQQEQVDAAYITLSLGSLAENIEITQDELEAYYDQRAGDLAREERRASHILVEAGDAEQAISSIQERLTAGESFEDLAKEFSVDTVSAKEGGDLGFAGRGVYDEAFEEALFALEEGQVSDPVSTSFGVHLIRLDEVRRSEVPPLADLEQKLREELARERAAKEFAEVRAELADSAYEADDLAGPAKELGLEIREANGITKDGGRAPFDHAGLVRQLFSDDVLEGGYNTELIDVGDSVSVVARVREYREAQQLALEDVRDDIRRTLEARRTEELLNERADAIIVGLEEGESLNSLGSGDWESFEDQARNASGVDPRVIQTAFSLNRPAEGKPSYGSAITNNGIEVVALDAVNEGDVETNAETGDSDLDQLRSFLASLEGQREYAAYQQFLRSTAEVSRP</sequence>
<keyword evidence="6" id="KW-1133">Transmembrane helix</keyword>
<comment type="caution">
    <text evidence="8">The sequence shown here is derived from an EMBL/GenBank/DDBJ whole genome shotgun (WGS) entry which is preliminary data.</text>
</comment>
<name>A0ABS6ACI3_9GAMM</name>
<dbReference type="Pfam" id="PF00639">
    <property type="entry name" value="Rotamase"/>
    <property type="match status" value="1"/>
</dbReference>
<evidence type="ECO:0000256" key="3">
    <source>
        <dbReference type="ARBA" id="ARBA00023136"/>
    </source>
</evidence>
<protein>
    <submittedName>
        <fullName evidence="8">SurA N-terminal domain-containing protein</fullName>
    </submittedName>
</protein>
<dbReference type="EMBL" id="JAHKPV010000021">
    <property type="protein sequence ID" value="MBU2875454.1"/>
    <property type="molecule type" value="Genomic_DNA"/>
</dbReference>
<keyword evidence="4" id="KW-0143">Chaperone</keyword>
<dbReference type="PANTHER" id="PTHR47529">
    <property type="entry name" value="PEPTIDYL-PROLYL CIS-TRANS ISOMERASE D"/>
    <property type="match status" value="1"/>
</dbReference>
<feature type="transmembrane region" description="Helical" evidence="6">
    <location>
        <begin position="12"/>
        <end position="30"/>
    </location>
</feature>
<organism evidence="8 9">
    <name type="scientific">Marinobacter salexigens</name>
    <dbReference type="NCBI Taxonomy" id="1925763"/>
    <lineage>
        <taxon>Bacteria</taxon>
        <taxon>Pseudomonadati</taxon>
        <taxon>Pseudomonadota</taxon>
        <taxon>Gammaproteobacteria</taxon>
        <taxon>Pseudomonadales</taxon>
        <taxon>Marinobacteraceae</taxon>
        <taxon>Marinobacter</taxon>
    </lineage>
</organism>
<evidence type="ECO:0000256" key="4">
    <source>
        <dbReference type="ARBA" id="ARBA00023186"/>
    </source>
</evidence>
<dbReference type="RefSeq" id="WP_216009241.1">
    <property type="nucleotide sequence ID" value="NZ_JAHKPV010000021.1"/>
</dbReference>
<feature type="domain" description="PpiC" evidence="7">
    <location>
        <begin position="264"/>
        <end position="357"/>
    </location>
</feature>
<evidence type="ECO:0000256" key="6">
    <source>
        <dbReference type="SAM" id="Phobius"/>
    </source>
</evidence>
<evidence type="ECO:0000313" key="9">
    <source>
        <dbReference type="Proteomes" id="UP000753376"/>
    </source>
</evidence>
<proteinExistence type="predicted"/>
<accession>A0ABS6ACI3</accession>
<evidence type="ECO:0000256" key="2">
    <source>
        <dbReference type="ARBA" id="ARBA00022475"/>
    </source>
</evidence>
<dbReference type="InterPro" id="IPR052029">
    <property type="entry name" value="PpiD_chaperone"/>
</dbReference>
<dbReference type="PROSITE" id="PS50198">
    <property type="entry name" value="PPIC_PPIASE_2"/>
    <property type="match status" value="1"/>
</dbReference>
<dbReference type="PANTHER" id="PTHR47529:SF1">
    <property type="entry name" value="PERIPLASMIC CHAPERONE PPID"/>
    <property type="match status" value="1"/>
</dbReference>
<reference evidence="8 9" key="1">
    <citation type="submission" date="2021-05" db="EMBL/GenBank/DDBJ databases">
        <title>Draft genomes of bacteria isolated from model marine particles.</title>
        <authorList>
            <person name="Datta M.S."/>
            <person name="Schwartzman J.A."/>
            <person name="Enke T.N."/>
            <person name="Saavedra J."/>
            <person name="Cermak N."/>
            <person name="Cordero O.X."/>
        </authorList>
    </citation>
    <scope>NUCLEOTIDE SEQUENCE [LARGE SCALE GENOMIC DNA]</scope>
    <source>
        <strain evidence="8 9">D2M19</strain>
    </source>
</reference>
<keyword evidence="6" id="KW-0812">Transmembrane</keyword>
<dbReference type="InterPro" id="IPR000297">
    <property type="entry name" value="PPIase_PpiC"/>
</dbReference>
<evidence type="ECO:0000256" key="5">
    <source>
        <dbReference type="PROSITE-ProRule" id="PRU00278"/>
    </source>
</evidence>
<evidence type="ECO:0000313" key="8">
    <source>
        <dbReference type="EMBL" id="MBU2875454.1"/>
    </source>
</evidence>
<keyword evidence="9" id="KW-1185">Reference proteome</keyword>
<dbReference type="InterPro" id="IPR023058">
    <property type="entry name" value="PPIase_PpiC_CS"/>
</dbReference>
<keyword evidence="3 6" id="KW-0472">Membrane</keyword>
<evidence type="ECO:0000256" key="1">
    <source>
        <dbReference type="ARBA" id="ARBA00004236"/>
    </source>
</evidence>
<dbReference type="Pfam" id="PF13624">
    <property type="entry name" value="SurA_N_3"/>
    <property type="match status" value="1"/>
</dbReference>